<dbReference type="PRINTS" id="PR00420">
    <property type="entry name" value="RNGMNOXGNASE"/>
</dbReference>
<organism evidence="3 4">
    <name type="scientific">Marinobacterium maritimum</name>
    <dbReference type="NCBI Taxonomy" id="500162"/>
    <lineage>
        <taxon>Bacteria</taxon>
        <taxon>Pseudomonadati</taxon>
        <taxon>Pseudomonadota</taxon>
        <taxon>Gammaproteobacteria</taxon>
        <taxon>Oceanospirillales</taxon>
        <taxon>Oceanospirillaceae</taxon>
        <taxon>Marinobacterium</taxon>
    </lineage>
</organism>
<sequence>MLESDILVLGGGPAGGAVAIGLRRMGYSVTLVGEPRPFDAVEGISDRVIQGMKGAGFNIALNEMAAPSPRQVTWNGLTSAANTERLVPRQRFDQALLLDLAQQGVQVVQGRVKGCQAEGPGYRAEVALSEGGEQQILAGFLVEARGRAAPAAGVPRVKGAQTVSLLQYWQGPAAEPRSAVQSFEDGWAWMALRGDGRRYLQLTLDVASADLPPKSELGDWCRARLEQLEQAQPFIEGAEPAGEVYARTSTPVLCEHSAGDNWIRIGDAAMAVDPLSGNGIFQALSSALQAPAVVNTLIRHPERAVLAKAFHEARIEGLFYRFARIGRDFYAQESQWPQRPFWQARSQWPDSQPLHLEVTPDQVSTARRPVVQDGFITEAHVVVTPDQPLGIWHLNGLPLAPLLEAVRAQSERAPADVLAGSLGEEKGSLLAQWMRQQGWLS</sequence>
<gene>
    <name evidence="3" type="ORF">GCM10009104_31720</name>
</gene>
<evidence type="ECO:0000256" key="1">
    <source>
        <dbReference type="ARBA" id="ARBA00023002"/>
    </source>
</evidence>
<evidence type="ECO:0000313" key="4">
    <source>
        <dbReference type="Proteomes" id="UP001499915"/>
    </source>
</evidence>
<dbReference type="InterPro" id="IPR050816">
    <property type="entry name" value="Flavin-dep_Halogenase_NPB"/>
</dbReference>
<dbReference type="InterPro" id="IPR002938">
    <property type="entry name" value="FAD-bd"/>
</dbReference>
<dbReference type="InterPro" id="IPR036188">
    <property type="entry name" value="FAD/NAD-bd_sf"/>
</dbReference>
<proteinExistence type="predicted"/>
<comment type="caution">
    <text evidence="3">The sequence shown here is derived from an EMBL/GenBank/DDBJ whole genome shotgun (WGS) entry which is preliminary data.</text>
</comment>
<reference evidence="4" key="1">
    <citation type="journal article" date="2019" name="Int. J. Syst. Evol. Microbiol.">
        <title>The Global Catalogue of Microorganisms (GCM) 10K type strain sequencing project: providing services to taxonomists for standard genome sequencing and annotation.</title>
        <authorList>
            <consortium name="The Broad Institute Genomics Platform"/>
            <consortium name="The Broad Institute Genome Sequencing Center for Infectious Disease"/>
            <person name="Wu L."/>
            <person name="Ma J."/>
        </authorList>
    </citation>
    <scope>NUCLEOTIDE SEQUENCE [LARGE SCALE GENOMIC DNA]</scope>
    <source>
        <strain evidence="4">JCM 15134</strain>
    </source>
</reference>
<evidence type="ECO:0000313" key="3">
    <source>
        <dbReference type="EMBL" id="GAA0700405.1"/>
    </source>
</evidence>
<dbReference type="SUPFAM" id="SSF51905">
    <property type="entry name" value="FAD/NAD(P)-binding domain"/>
    <property type="match status" value="1"/>
</dbReference>
<dbReference type="RefSeq" id="WP_343808248.1">
    <property type="nucleotide sequence ID" value="NZ_BAAAET010000005.1"/>
</dbReference>
<dbReference type="Pfam" id="PF01494">
    <property type="entry name" value="FAD_binding_3"/>
    <property type="match status" value="1"/>
</dbReference>
<dbReference type="EMBL" id="BAAAET010000005">
    <property type="protein sequence ID" value="GAA0700405.1"/>
    <property type="molecule type" value="Genomic_DNA"/>
</dbReference>
<accession>A0ABP3TIT1</accession>
<dbReference type="Proteomes" id="UP001499915">
    <property type="component" value="Unassembled WGS sequence"/>
</dbReference>
<dbReference type="PANTHER" id="PTHR43747">
    <property type="entry name" value="FAD-BINDING PROTEIN"/>
    <property type="match status" value="1"/>
</dbReference>
<dbReference type="Gene3D" id="3.50.50.60">
    <property type="entry name" value="FAD/NAD(P)-binding domain"/>
    <property type="match status" value="1"/>
</dbReference>
<keyword evidence="1" id="KW-0560">Oxidoreductase</keyword>
<keyword evidence="4" id="KW-1185">Reference proteome</keyword>
<dbReference type="PANTHER" id="PTHR43747:SF5">
    <property type="entry name" value="FAD-BINDING DOMAIN-CONTAINING PROTEIN"/>
    <property type="match status" value="1"/>
</dbReference>
<protein>
    <recommendedName>
        <fullName evidence="2">FAD-binding domain-containing protein</fullName>
    </recommendedName>
</protein>
<evidence type="ECO:0000259" key="2">
    <source>
        <dbReference type="Pfam" id="PF01494"/>
    </source>
</evidence>
<name>A0ABP3TIT1_9GAMM</name>
<feature type="domain" description="FAD-binding" evidence="2">
    <location>
        <begin position="4"/>
        <end position="287"/>
    </location>
</feature>